<proteinExistence type="predicted"/>
<name>A0A1E7F417_9STRA</name>
<protein>
    <submittedName>
        <fullName evidence="2">Uncharacterized protein</fullName>
    </submittedName>
</protein>
<keyword evidence="3" id="KW-1185">Reference proteome</keyword>
<evidence type="ECO:0000313" key="2">
    <source>
        <dbReference type="EMBL" id="OEU12593.1"/>
    </source>
</evidence>
<evidence type="ECO:0000256" key="1">
    <source>
        <dbReference type="SAM" id="MobiDB-lite"/>
    </source>
</evidence>
<sequence length="469" mass="49965">MKSNNNTRSMIAAVAARQRNAAAATRNATANGNNKKSVSFQTIKNQTQRIGENSTMTKIAAAAKRRQLFSTANGHKNTTDDEGKIIESSVAANPPSHINIGENSKMTKIAAAAKRRQLFSTANGHKNTTDDEGKIVESVAANPPSHINIGENSKMTKIAAAAKRRQLSSTANGHKNTTDNEGKIRENAVATVDREQQVIQRMQGGGGNDTGPSGSPREWPVCASFSDDLNNGCYMSKNGGSEFLNRDCYDPNDAENPKLRCDACKKPLHSALCAPSHSEDRAKLICKLCVAAAMETAAAAKVAKALAASHSRTIVAGPAAASASALALALASASASTSTSTLTLTLTSTSGTRKNDAKALYAWIVNASVGNSLRFTVGSTVGSTRRKNMDILVKNLIDTNTGLSFTENLSGRILTIKIRSKPSSAVIVPAVEDKPPKWRKSEAKEYVKNGSFYDISAMIWWLPYTIMCF</sequence>
<dbReference type="InParanoid" id="A0A1E7F417"/>
<dbReference type="EMBL" id="KV784364">
    <property type="protein sequence ID" value="OEU12593.1"/>
    <property type="molecule type" value="Genomic_DNA"/>
</dbReference>
<dbReference type="KEGG" id="fcy:FRACYDRAFT_243846"/>
<evidence type="ECO:0000313" key="3">
    <source>
        <dbReference type="Proteomes" id="UP000095751"/>
    </source>
</evidence>
<reference evidence="2 3" key="1">
    <citation type="submission" date="2016-09" db="EMBL/GenBank/DDBJ databases">
        <title>Extensive genetic diversity and differential bi-allelic expression allows diatom success in the polar Southern Ocean.</title>
        <authorList>
            <consortium name="DOE Joint Genome Institute"/>
            <person name="Mock T."/>
            <person name="Otillar R.P."/>
            <person name="Strauss J."/>
            <person name="Dupont C."/>
            <person name="Frickenhaus S."/>
            <person name="Maumus F."/>
            <person name="Mcmullan M."/>
            <person name="Sanges R."/>
            <person name="Schmutz J."/>
            <person name="Toseland A."/>
            <person name="Valas R."/>
            <person name="Veluchamy A."/>
            <person name="Ward B.J."/>
            <person name="Allen A."/>
            <person name="Barry K."/>
            <person name="Falciatore A."/>
            <person name="Ferrante M."/>
            <person name="Fortunato A.E."/>
            <person name="Gloeckner G."/>
            <person name="Gruber A."/>
            <person name="Hipkin R."/>
            <person name="Janech M."/>
            <person name="Kroth P."/>
            <person name="Leese F."/>
            <person name="Lindquist E."/>
            <person name="Lyon B.R."/>
            <person name="Martin J."/>
            <person name="Mayer C."/>
            <person name="Parker M."/>
            <person name="Quesneville H."/>
            <person name="Raymond J."/>
            <person name="Uhlig C."/>
            <person name="Valentin K.U."/>
            <person name="Worden A.Z."/>
            <person name="Armbrust E.V."/>
            <person name="Bowler C."/>
            <person name="Green B."/>
            <person name="Moulton V."/>
            <person name="Van Oosterhout C."/>
            <person name="Grigoriev I."/>
        </authorList>
    </citation>
    <scope>NUCLEOTIDE SEQUENCE [LARGE SCALE GENOMIC DNA]</scope>
    <source>
        <strain evidence="2 3">CCMP1102</strain>
    </source>
</reference>
<dbReference type="AlphaFoldDB" id="A0A1E7F417"/>
<accession>A0A1E7F417</accession>
<feature type="region of interest" description="Disordered" evidence="1">
    <location>
        <begin position="164"/>
        <end position="183"/>
    </location>
</feature>
<dbReference type="Proteomes" id="UP000095751">
    <property type="component" value="Unassembled WGS sequence"/>
</dbReference>
<organism evidence="2 3">
    <name type="scientific">Fragilariopsis cylindrus CCMP1102</name>
    <dbReference type="NCBI Taxonomy" id="635003"/>
    <lineage>
        <taxon>Eukaryota</taxon>
        <taxon>Sar</taxon>
        <taxon>Stramenopiles</taxon>
        <taxon>Ochrophyta</taxon>
        <taxon>Bacillariophyta</taxon>
        <taxon>Bacillariophyceae</taxon>
        <taxon>Bacillariophycidae</taxon>
        <taxon>Bacillariales</taxon>
        <taxon>Bacillariaceae</taxon>
        <taxon>Fragilariopsis</taxon>
    </lineage>
</organism>
<gene>
    <name evidence="2" type="ORF">FRACYDRAFT_243846</name>
</gene>